<evidence type="ECO:0000313" key="10">
    <source>
        <dbReference type="Proteomes" id="UP001479436"/>
    </source>
</evidence>
<evidence type="ECO:0000256" key="5">
    <source>
        <dbReference type="ARBA" id="ARBA00023136"/>
    </source>
</evidence>
<feature type="transmembrane region" description="Helical" evidence="8">
    <location>
        <begin position="224"/>
        <end position="245"/>
    </location>
</feature>
<sequence length="315" mass="35375">MVYELHNLVVSSLAALVARLLTHPLDTLKTRLQVSNQSYGILYSLQHILENESVWVLYRGLGIALVFNAPALTMFLSVYDLTKHFLSDHLSLASTSLLNHLLSGCMAEIVSGIFWTPMEIIKSKLQATSMQSQTEDTHEEDTVGLTSLEPEAFSRYEYSQTNTISVIQNILKMEGPLGFFKGYWLSLMVFIPNSMIYFAFYEYFKSLFMAYVFAASDTTSIPNNFLVSLIYALSAILSCTLAAGVSNFPDVIKTRWQVISQHERDKFGGPLNMAVHMWKTEGGLLAFTRGMSARIAFMAPSTVISMTIYDSLKWT</sequence>
<keyword evidence="7" id="KW-0813">Transport</keyword>
<keyword evidence="2 6" id="KW-0812">Transmembrane</keyword>
<dbReference type="EMBL" id="JASJQH010009044">
    <property type="protein sequence ID" value="KAK9685202.1"/>
    <property type="molecule type" value="Genomic_DNA"/>
</dbReference>
<reference evidence="9 10" key="1">
    <citation type="submission" date="2023-04" db="EMBL/GenBank/DDBJ databases">
        <title>Genome of Basidiobolus ranarum AG-B5.</title>
        <authorList>
            <person name="Stajich J.E."/>
            <person name="Carter-House D."/>
            <person name="Gryganskyi A."/>
        </authorList>
    </citation>
    <scope>NUCLEOTIDE SEQUENCE [LARGE SCALE GENOMIC DNA]</scope>
    <source>
        <strain evidence="9 10">AG-B5</strain>
    </source>
</reference>
<organism evidence="9 10">
    <name type="scientific">Basidiobolus ranarum</name>
    <dbReference type="NCBI Taxonomy" id="34480"/>
    <lineage>
        <taxon>Eukaryota</taxon>
        <taxon>Fungi</taxon>
        <taxon>Fungi incertae sedis</taxon>
        <taxon>Zoopagomycota</taxon>
        <taxon>Entomophthoromycotina</taxon>
        <taxon>Basidiobolomycetes</taxon>
        <taxon>Basidiobolales</taxon>
        <taxon>Basidiobolaceae</taxon>
        <taxon>Basidiobolus</taxon>
    </lineage>
</organism>
<feature type="transmembrane region" description="Helical" evidence="8">
    <location>
        <begin position="182"/>
        <end position="204"/>
    </location>
</feature>
<feature type="repeat" description="Solcar" evidence="6">
    <location>
        <begin position="2"/>
        <end position="85"/>
    </location>
</feature>
<dbReference type="InterPro" id="IPR018108">
    <property type="entry name" value="MCP_transmembrane"/>
</dbReference>
<keyword evidence="3" id="KW-0677">Repeat</keyword>
<keyword evidence="10" id="KW-1185">Reference proteome</keyword>
<proteinExistence type="inferred from homology"/>
<dbReference type="Proteomes" id="UP001479436">
    <property type="component" value="Unassembled WGS sequence"/>
</dbReference>
<dbReference type="PROSITE" id="PS50920">
    <property type="entry name" value="SOLCAR"/>
    <property type="match status" value="3"/>
</dbReference>
<comment type="similarity">
    <text evidence="7">Belongs to the mitochondrial carrier (TC 2.A.29) family.</text>
</comment>
<evidence type="ECO:0000256" key="2">
    <source>
        <dbReference type="ARBA" id="ARBA00022692"/>
    </source>
</evidence>
<comment type="caution">
    <text evidence="9">The sequence shown here is derived from an EMBL/GenBank/DDBJ whole genome shotgun (WGS) entry which is preliminary data.</text>
</comment>
<keyword evidence="4 8" id="KW-1133">Transmembrane helix</keyword>
<evidence type="ECO:0000256" key="6">
    <source>
        <dbReference type="PROSITE-ProRule" id="PRU00282"/>
    </source>
</evidence>
<evidence type="ECO:0000256" key="7">
    <source>
        <dbReference type="RuleBase" id="RU000488"/>
    </source>
</evidence>
<protein>
    <recommendedName>
        <fullName evidence="11">Mitochondrial carrier</fullName>
    </recommendedName>
</protein>
<evidence type="ECO:0000313" key="9">
    <source>
        <dbReference type="EMBL" id="KAK9685202.1"/>
    </source>
</evidence>
<feature type="repeat" description="Solcar" evidence="6">
    <location>
        <begin position="226"/>
        <end position="315"/>
    </location>
</feature>
<name>A0ABR2VMW2_9FUNG</name>
<dbReference type="Gene3D" id="1.50.40.10">
    <property type="entry name" value="Mitochondrial carrier domain"/>
    <property type="match status" value="1"/>
</dbReference>
<dbReference type="InterPro" id="IPR023395">
    <property type="entry name" value="MCP_dom_sf"/>
</dbReference>
<feature type="repeat" description="Solcar" evidence="6">
    <location>
        <begin position="95"/>
        <end position="207"/>
    </location>
</feature>
<evidence type="ECO:0000256" key="8">
    <source>
        <dbReference type="SAM" id="Phobius"/>
    </source>
</evidence>
<keyword evidence="5 6" id="KW-0472">Membrane</keyword>
<gene>
    <name evidence="9" type="ORF">K7432_015593</name>
</gene>
<accession>A0ABR2VMW2</accession>
<feature type="transmembrane region" description="Helical" evidence="8">
    <location>
        <begin position="97"/>
        <end position="116"/>
    </location>
</feature>
<dbReference type="Pfam" id="PF00153">
    <property type="entry name" value="Mito_carr"/>
    <property type="match status" value="3"/>
</dbReference>
<dbReference type="SUPFAM" id="SSF103506">
    <property type="entry name" value="Mitochondrial carrier"/>
    <property type="match status" value="1"/>
</dbReference>
<comment type="subcellular location">
    <subcellularLocation>
        <location evidence="1">Membrane</location>
        <topology evidence="1">Multi-pass membrane protein</topology>
    </subcellularLocation>
</comment>
<feature type="transmembrane region" description="Helical" evidence="8">
    <location>
        <begin position="56"/>
        <end position="77"/>
    </location>
</feature>
<dbReference type="PANTHER" id="PTHR24089">
    <property type="entry name" value="SOLUTE CARRIER FAMILY 25"/>
    <property type="match status" value="1"/>
</dbReference>
<evidence type="ECO:0000256" key="1">
    <source>
        <dbReference type="ARBA" id="ARBA00004141"/>
    </source>
</evidence>
<evidence type="ECO:0000256" key="3">
    <source>
        <dbReference type="ARBA" id="ARBA00022737"/>
    </source>
</evidence>
<evidence type="ECO:0000256" key="4">
    <source>
        <dbReference type="ARBA" id="ARBA00022989"/>
    </source>
</evidence>
<evidence type="ECO:0008006" key="11">
    <source>
        <dbReference type="Google" id="ProtNLM"/>
    </source>
</evidence>